<proteinExistence type="inferred from homology"/>
<dbReference type="Proteomes" id="UP001178354">
    <property type="component" value="Unassembled WGS sequence"/>
</dbReference>
<sequence>MDKDRSACLILAMAKSIRASDIWMLLRHGVSLSAVVAEPESITSVIADQKAVRRWSELRPQLPQLEDRADEVLNWCVRHQVNCITALDGTYPPLLREISVPPPLLFVRGESSCLSMPQIAVVGSRNATPQGLRNAESFSRYLASGGFVITSGLALGIDGAAHRGALQSGKTVAVLGAGVDVVYPRQHQDIYQRILEGGGVVVSEFLPGTSPLPSHFPRRNRLISGLSSGVLVVEAALKSGSLITARYALEQNREVFAIPGSIHNPMSRGSHLLIKQGATLVESPQEVVEQLGGMLEYYAETVVTTAPECSGEEKRLLSAMGFDPVDVDSLVISTGMPAKHVMQMLMLLELDGKVVSINGSFQRLE</sequence>
<reference evidence="4" key="1">
    <citation type="journal article" date="2010" name="Int. J. Syst. Evol. Microbiol.">
        <title>Porticoccus litoralis gen. nov., sp. nov., a gammaproteobacterium isolated from the Yellow Sea.</title>
        <authorList>
            <person name="Oh H.M."/>
            <person name="Kim H."/>
            <person name="Kim K.M."/>
            <person name="Min G.S."/>
            <person name="Cho J.C."/>
        </authorList>
    </citation>
    <scope>NUCLEOTIDE SEQUENCE</scope>
    <source>
        <strain evidence="4">DSM 25064</strain>
    </source>
</reference>
<dbReference type="Pfam" id="PF17782">
    <property type="entry name" value="WHD_DprA"/>
    <property type="match status" value="1"/>
</dbReference>
<dbReference type="Pfam" id="PF02481">
    <property type="entry name" value="DNA_processg_A"/>
    <property type="match status" value="1"/>
</dbReference>
<dbReference type="EMBL" id="JAUUUU010000003">
    <property type="protein sequence ID" value="MDP1520788.1"/>
    <property type="molecule type" value="Genomic_DNA"/>
</dbReference>
<gene>
    <name evidence="4" type="primary">dprA</name>
    <name evidence="4" type="ORF">Q8A57_07405</name>
</gene>
<dbReference type="RefSeq" id="WP_305170366.1">
    <property type="nucleotide sequence ID" value="NZ_JAUUUU010000003.1"/>
</dbReference>
<feature type="domain" description="Smf/DprA SLOG" evidence="2">
    <location>
        <begin position="83"/>
        <end position="291"/>
    </location>
</feature>
<keyword evidence="5" id="KW-1185">Reference proteome</keyword>
<evidence type="ECO:0000259" key="3">
    <source>
        <dbReference type="Pfam" id="PF17782"/>
    </source>
</evidence>
<dbReference type="SUPFAM" id="SSF102405">
    <property type="entry name" value="MCP/YpsA-like"/>
    <property type="match status" value="1"/>
</dbReference>
<dbReference type="Gene3D" id="1.10.10.10">
    <property type="entry name" value="Winged helix-like DNA-binding domain superfamily/Winged helix DNA-binding domain"/>
    <property type="match status" value="1"/>
</dbReference>
<evidence type="ECO:0000259" key="2">
    <source>
        <dbReference type="Pfam" id="PF02481"/>
    </source>
</evidence>
<dbReference type="AlphaFoldDB" id="A0AAW8B362"/>
<feature type="domain" description="DprA winged helix" evidence="3">
    <location>
        <begin position="305"/>
        <end position="359"/>
    </location>
</feature>
<dbReference type="InterPro" id="IPR041614">
    <property type="entry name" value="DprA_WH"/>
</dbReference>
<evidence type="ECO:0000313" key="4">
    <source>
        <dbReference type="EMBL" id="MDP1520788.1"/>
    </source>
</evidence>
<reference evidence="4" key="2">
    <citation type="submission" date="2023-08" db="EMBL/GenBank/DDBJ databases">
        <authorList>
            <person name="Luo J."/>
        </authorList>
    </citation>
    <scope>NUCLEOTIDE SEQUENCE</scope>
    <source>
        <strain evidence="4">DSM 25064</strain>
    </source>
</reference>
<dbReference type="GO" id="GO:0009294">
    <property type="term" value="P:DNA-mediated transformation"/>
    <property type="evidence" value="ECO:0007669"/>
    <property type="project" value="InterPro"/>
</dbReference>
<dbReference type="InterPro" id="IPR057666">
    <property type="entry name" value="DrpA_SLOG"/>
</dbReference>
<organism evidence="4 5">
    <name type="scientific">Porticoccus litoralis</name>
    <dbReference type="NCBI Taxonomy" id="434086"/>
    <lineage>
        <taxon>Bacteria</taxon>
        <taxon>Pseudomonadati</taxon>
        <taxon>Pseudomonadota</taxon>
        <taxon>Gammaproteobacteria</taxon>
        <taxon>Cellvibrionales</taxon>
        <taxon>Porticoccaceae</taxon>
        <taxon>Porticoccus</taxon>
    </lineage>
</organism>
<evidence type="ECO:0000256" key="1">
    <source>
        <dbReference type="ARBA" id="ARBA00006525"/>
    </source>
</evidence>
<comment type="similarity">
    <text evidence="1">Belongs to the DprA/Smf family.</text>
</comment>
<dbReference type="PANTHER" id="PTHR43022">
    <property type="entry name" value="PROTEIN SMF"/>
    <property type="match status" value="1"/>
</dbReference>
<protein>
    <submittedName>
        <fullName evidence="4">DNA-processing protein DprA</fullName>
    </submittedName>
</protein>
<name>A0AAW8B362_9GAMM</name>
<dbReference type="NCBIfam" id="TIGR00732">
    <property type="entry name" value="dprA"/>
    <property type="match status" value="1"/>
</dbReference>
<dbReference type="Gene3D" id="3.40.50.450">
    <property type="match status" value="1"/>
</dbReference>
<dbReference type="InterPro" id="IPR003488">
    <property type="entry name" value="DprA"/>
</dbReference>
<dbReference type="InterPro" id="IPR036388">
    <property type="entry name" value="WH-like_DNA-bd_sf"/>
</dbReference>
<evidence type="ECO:0000313" key="5">
    <source>
        <dbReference type="Proteomes" id="UP001178354"/>
    </source>
</evidence>
<comment type="caution">
    <text evidence="4">The sequence shown here is derived from an EMBL/GenBank/DDBJ whole genome shotgun (WGS) entry which is preliminary data.</text>
</comment>
<dbReference type="PANTHER" id="PTHR43022:SF1">
    <property type="entry name" value="PROTEIN SMF"/>
    <property type="match status" value="1"/>
</dbReference>
<accession>A0AAW8B362</accession>